<dbReference type="Pfam" id="PF21819">
    <property type="entry name" value="DUF6885"/>
    <property type="match status" value="1"/>
</dbReference>
<evidence type="ECO:0000313" key="1">
    <source>
        <dbReference type="EMBL" id="WSE30955.1"/>
    </source>
</evidence>
<keyword evidence="2" id="KW-1185">Reference proteome</keyword>
<accession>A0ABZ1IBY6</accession>
<protein>
    <submittedName>
        <fullName evidence="1">Uncharacterized protein</fullName>
    </submittedName>
</protein>
<dbReference type="Proteomes" id="UP001330812">
    <property type="component" value="Chromosome"/>
</dbReference>
<proteinExistence type="predicted"/>
<organism evidence="1 2">
    <name type="scientific">Amycolatopsis rhabdoformis</name>
    <dbReference type="NCBI Taxonomy" id="1448059"/>
    <lineage>
        <taxon>Bacteria</taxon>
        <taxon>Bacillati</taxon>
        <taxon>Actinomycetota</taxon>
        <taxon>Actinomycetes</taxon>
        <taxon>Pseudonocardiales</taxon>
        <taxon>Pseudonocardiaceae</taxon>
        <taxon>Amycolatopsis</taxon>
    </lineage>
</organism>
<gene>
    <name evidence="1" type="ORF">VSH64_02260</name>
</gene>
<dbReference type="InterPro" id="IPR049252">
    <property type="entry name" value="DUF6885"/>
</dbReference>
<sequence length="256" mass="26327">MAGDDLSAVHWLPGAARLVAEARAELPQKDGLAAAFAALAVLRAAGCAVVDQDEVAVTAGTVRAPGGPPAGAKPRDDFRLAIPCDAETAGTAPEALAAAVEALSGRRLRVVPATGEWSTRALFDLLVALRELPRVAVIARLDPAELGSPDTPRHALLDYLGTGVPPLWTNRWRPPGHHHVLLAGVRIGAEGTLLSVVDTFAVLGDNGIHEQPVEWVTAALAASGVLLLVADAAHAGELAEAVAGAGLRPEFRPSVS</sequence>
<dbReference type="EMBL" id="CP142149">
    <property type="protein sequence ID" value="WSE30955.1"/>
    <property type="molecule type" value="Genomic_DNA"/>
</dbReference>
<evidence type="ECO:0000313" key="2">
    <source>
        <dbReference type="Proteomes" id="UP001330812"/>
    </source>
</evidence>
<name>A0ABZ1IBY6_9PSEU</name>
<reference evidence="1 2" key="1">
    <citation type="journal article" date="2015" name="Int. J. Syst. Evol. Microbiol.">
        <title>Amycolatopsis rhabdoformis sp. nov., an actinomycete isolated from a tropical forest soil.</title>
        <authorList>
            <person name="Souza W.R."/>
            <person name="Silva R.E."/>
            <person name="Goodfellow M."/>
            <person name="Busarakam K."/>
            <person name="Figueiro F.S."/>
            <person name="Ferreira D."/>
            <person name="Rodrigues-Filho E."/>
            <person name="Moraes L.A.B."/>
            <person name="Zucchi T.D."/>
        </authorList>
    </citation>
    <scope>NUCLEOTIDE SEQUENCE [LARGE SCALE GENOMIC DNA]</scope>
    <source>
        <strain evidence="1 2">NCIMB 14900</strain>
    </source>
</reference>